<keyword evidence="2" id="KW-0862">Zinc</keyword>
<sequence length="546" mass="62426">MMEMQRTGEQLPAYKRKTRQPHRKVRTGCLTCKIRRVKCDEARPLCLRCVKVGIVCDGYPHPANQKKKPLRPLLAPSLAPRTTVTGSHTVSRSPQKILFRNEQENRYFRVFSNESAAQLSGYFDSDLWHRLVLQACESNSSIRHAVIAIGALDLATWKSPGRSPEEKLRRQFAYHEYSIAIREMRNTVSENQLDLRTKLIAISLFICFEIYHGNSASAVSQIQAASAMIEEQCRAWKMDNRASKPPPDIDDQLLESFTELEIQAAAHSGYKMSAQQKERLVCRQNILEYMPEVFSTFRQARATLQLITIRQAHRAIEWGGSGGHIGCTQPVHLTHTEFYSSKADCEEREKRFREYLDWENAFKPLLTQARVSNDKRLFKCATITRLTYLTSYLSMYAQMLSFHDNYYGQTHFLTEIITLVQKLNNSEDTGASPGFSMNNNLVVPLTLVAWRYRHRTLRQEAIRLLLASPRREGLWDGLYIANICQWMAGIEEEGLGSEEYVPHELATTVDATDVDLLARTATLKALRGDKSSPGNCIVIRKSKISW</sequence>
<dbReference type="PANTHER" id="PTHR36206">
    <property type="entry name" value="ASPERCRYPTIN BIOSYNTHESIS CLUSTER-SPECIFIC TRANSCRIPTION REGULATOR ATNN-RELATED"/>
    <property type="match status" value="1"/>
</dbReference>
<keyword evidence="4" id="KW-0238">DNA-binding</keyword>
<dbReference type="InterPro" id="IPR036864">
    <property type="entry name" value="Zn2-C6_fun-type_DNA-bd_sf"/>
</dbReference>
<dbReference type="GO" id="GO:0000981">
    <property type="term" value="F:DNA-binding transcription factor activity, RNA polymerase II-specific"/>
    <property type="evidence" value="ECO:0007669"/>
    <property type="project" value="InterPro"/>
</dbReference>
<dbReference type="PANTHER" id="PTHR36206:SF4">
    <property type="entry name" value="HYPOTHETICAL CONSERVED PROTEIN (EUROFUNG)-RELATED"/>
    <property type="match status" value="1"/>
</dbReference>
<keyword evidence="3" id="KW-0805">Transcription regulation</keyword>
<dbReference type="Proteomes" id="UP000235786">
    <property type="component" value="Unassembled WGS sequence"/>
</dbReference>
<reference evidence="8 9" key="1">
    <citation type="submission" date="2016-04" db="EMBL/GenBank/DDBJ databases">
        <title>A degradative enzymes factory behind the ericoid mycorrhizal symbiosis.</title>
        <authorList>
            <consortium name="DOE Joint Genome Institute"/>
            <person name="Martino E."/>
            <person name="Morin E."/>
            <person name="Grelet G."/>
            <person name="Kuo A."/>
            <person name="Kohler A."/>
            <person name="Daghino S."/>
            <person name="Barry K."/>
            <person name="Choi C."/>
            <person name="Cichocki N."/>
            <person name="Clum A."/>
            <person name="Copeland A."/>
            <person name="Hainaut M."/>
            <person name="Haridas S."/>
            <person name="Labutti K."/>
            <person name="Lindquist E."/>
            <person name="Lipzen A."/>
            <person name="Khouja H.-R."/>
            <person name="Murat C."/>
            <person name="Ohm R."/>
            <person name="Olson A."/>
            <person name="Spatafora J."/>
            <person name="Veneault-Fourrey C."/>
            <person name="Henrissat B."/>
            <person name="Grigoriev I."/>
            <person name="Martin F."/>
            <person name="Perotto S."/>
        </authorList>
    </citation>
    <scope>NUCLEOTIDE SEQUENCE [LARGE SCALE GENOMIC DNA]</scope>
    <source>
        <strain evidence="8 9">F</strain>
    </source>
</reference>
<dbReference type="GO" id="GO:0008270">
    <property type="term" value="F:zinc ion binding"/>
    <property type="evidence" value="ECO:0007669"/>
    <property type="project" value="InterPro"/>
</dbReference>
<evidence type="ECO:0000256" key="6">
    <source>
        <dbReference type="ARBA" id="ARBA00023242"/>
    </source>
</evidence>
<dbReference type="OrthoDB" id="5418899at2759"/>
<evidence type="ECO:0000313" key="9">
    <source>
        <dbReference type="Proteomes" id="UP000235786"/>
    </source>
</evidence>
<accession>A0A2J6RSA2</accession>
<dbReference type="PROSITE" id="PS00463">
    <property type="entry name" value="ZN2_CY6_FUNGAL_1"/>
    <property type="match status" value="1"/>
</dbReference>
<evidence type="ECO:0000256" key="1">
    <source>
        <dbReference type="ARBA" id="ARBA00022723"/>
    </source>
</evidence>
<dbReference type="Gene3D" id="4.10.240.10">
    <property type="entry name" value="Zn(2)-C6 fungal-type DNA-binding domain"/>
    <property type="match status" value="1"/>
</dbReference>
<dbReference type="PROSITE" id="PS50048">
    <property type="entry name" value="ZN2_CY6_FUNGAL_2"/>
    <property type="match status" value="1"/>
</dbReference>
<keyword evidence="9" id="KW-1185">Reference proteome</keyword>
<evidence type="ECO:0000256" key="5">
    <source>
        <dbReference type="ARBA" id="ARBA00023163"/>
    </source>
</evidence>
<evidence type="ECO:0000256" key="3">
    <source>
        <dbReference type="ARBA" id="ARBA00023015"/>
    </source>
</evidence>
<dbReference type="GO" id="GO:0003677">
    <property type="term" value="F:DNA binding"/>
    <property type="evidence" value="ECO:0007669"/>
    <property type="project" value="UniProtKB-KW"/>
</dbReference>
<dbReference type="Pfam" id="PF00172">
    <property type="entry name" value="Zn_clus"/>
    <property type="match status" value="1"/>
</dbReference>
<dbReference type="SMART" id="SM00066">
    <property type="entry name" value="GAL4"/>
    <property type="match status" value="1"/>
</dbReference>
<name>A0A2J6RSA2_HYAVF</name>
<evidence type="ECO:0000256" key="4">
    <source>
        <dbReference type="ARBA" id="ARBA00023125"/>
    </source>
</evidence>
<dbReference type="Pfam" id="PF11951">
    <property type="entry name" value="Fungal_trans_2"/>
    <property type="match status" value="1"/>
</dbReference>
<dbReference type="SUPFAM" id="SSF57701">
    <property type="entry name" value="Zn2/Cys6 DNA-binding domain"/>
    <property type="match status" value="1"/>
</dbReference>
<dbReference type="InterPro" id="IPR001138">
    <property type="entry name" value="Zn2Cys6_DnaBD"/>
</dbReference>
<proteinExistence type="predicted"/>
<keyword evidence="1" id="KW-0479">Metal-binding</keyword>
<evidence type="ECO:0000313" key="8">
    <source>
        <dbReference type="EMBL" id="PMD41399.1"/>
    </source>
</evidence>
<keyword evidence="6" id="KW-0539">Nucleus</keyword>
<evidence type="ECO:0000259" key="7">
    <source>
        <dbReference type="PROSITE" id="PS50048"/>
    </source>
</evidence>
<feature type="domain" description="Zn(2)-C6 fungal-type" evidence="7">
    <location>
        <begin position="28"/>
        <end position="56"/>
    </location>
</feature>
<dbReference type="EMBL" id="KZ613944">
    <property type="protein sequence ID" value="PMD41399.1"/>
    <property type="molecule type" value="Genomic_DNA"/>
</dbReference>
<protein>
    <recommendedName>
        <fullName evidence="7">Zn(2)-C6 fungal-type domain-containing protein</fullName>
    </recommendedName>
</protein>
<dbReference type="AlphaFoldDB" id="A0A2J6RSA2"/>
<dbReference type="InterPro" id="IPR052360">
    <property type="entry name" value="Transcr_Regulatory_Proteins"/>
</dbReference>
<organism evidence="8 9">
    <name type="scientific">Hyaloscypha variabilis (strain UAMH 11265 / GT02V1 / F)</name>
    <name type="common">Meliniomyces variabilis</name>
    <dbReference type="NCBI Taxonomy" id="1149755"/>
    <lineage>
        <taxon>Eukaryota</taxon>
        <taxon>Fungi</taxon>
        <taxon>Dikarya</taxon>
        <taxon>Ascomycota</taxon>
        <taxon>Pezizomycotina</taxon>
        <taxon>Leotiomycetes</taxon>
        <taxon>Helotiales</taxon>
        <taxon>Hyaloscyphaceae</taxon>
        <taxon>Hyaloscypha</taxon>
        <taxon>Hyaloscypha variabilis</taxon>
    </lineage>
</organism>
<dbReference type="CDD" id="cd00067">
    <property type="entry name" value="GAL4"/>
    <property type="match status" value="1"/>
</dbReference>
<dbReference type="InterPro" id="IPR021858">
    <property type="entry name" value="Fun_TF"/>
</dbReference>
<gene>
    <name evidence="8" type="ORF">L207DRAFT_632806</name>
</gene>
<evidence type="ECO:0000256" key="2">
    <source>
        <dbReference type="ARBA" id="ARBA00022833"/>
    </source>
</evidence>
<keyword evidence="5" id="KW-0804">Transcription</keyword>